<proteinExistence type="inferred from homology"/>
<dbReference type="EMBL" id="MORL01000003">
    <property type="protein sequence ID" value="OIN59735.1"/>
    <property type="molecule type" value="Genomic_DNA"/>
</dbReference>
<evidence type="ECO:0000256" key="2">
    <source>
        <dbReference type="ARBA" id="ARBA00010621"/>
    </source>
</evidence>
<gene>
    <name evidence="14" type="primary">uppP</name>
    <name evidence="15" type="ORF">BLX24_07700</name>
</gene>
<feature type="transmembrane region" description="Helical" evidence="14">
    <location>
        <begin position="100"/>
        <end position="119"/>
    </location>
</feature>
<keyword evidence="5 14" id="KW-1003">Cell membrane</keyword>
<feature type="transmembrane region" description="Helical" evidence="14">
    <location>
        <begin position="265"/>
        <end position="283"/>
    </location>
</feature>
<feature type="transmembrane region" description="Helical" evidence="14">
    <location>
        <begin position="167"/>
        <end position="190"/>
    </location>
</feature>
<comment type="similarity">
    <text evidence="2 14">Belongs to the UppP family.</text>
</comment>
<keyword evidence="7 14" id="KW-0378">Hydrolase</keyword>
<evidence type="ECO:0000256" key="10">
    <source>
        <dbReference type="ARBA" id="ARBA00023251"/>
    </source>
</evidence>
<keyword evidence="14" id="KW-0573">Peptidoglycan synthesis</keyword>
<name>A0A1S2VNF1_9BACT</name>
<dbReference type="Pfam" id="PF02673">
    <property type="entry name" value="BacA"/>
    <property type="match status" value="1"/>
</dbReference>
<keyword evidence="14" id="KW-0133">Cell shape</keyword>
<comment type="caution">
    <text evidence="15">The sequence shown here is derived from an EMBL/GenBank/DDBJ whole genome shotgun (WGS) entry which is preliminary data.</text>
</comment>
<dbReference type="GO" id="GO:0008360">
    <property type="term" value="P:regulation of cell shape"/>
    <property type="evidence" value="ECO:0007669"/>
    <property type="project" value="UniProtKB-KW"/>
</dbReference>
<feature type="transmembrane region" description="Helical" evidence="14">
    <location>
        <begin position="125"/>
        <end position="146"/>
    </location>
</feature>
<dbReference type="GO" id="GO:0009252">
    <property type="term" value="P:peptidoglycan biosynthetic process"/>
    <property type="evidence" value="ECO:0007669"/>
    <property type="project" value="UniProtKB-KW"/>
</dbReference>
<feature type="transmembrane region" description="Helical" evidence="14">
    <location>
        <begin position="232"/>
        <end position="253"/>
    </location>
</feature>
<evidence type="ECO:0000256" key="8">
    <source>
        <dbReference type="ARBA" id="ARBA00022989"/>
    </source>
</evidence>
<evidence type="ECO:0000256" key="9">
    <source>
        <dbReference type="ARBA" id="ARBA00023136"/>
    </source>
</evidence>
<dbReference type="GO" id="GO:0005886">
    <property type="term" value="C:plasma membrane"/>
    <property type="evidence" value="ECO:0007669"/>
    <property type="project" value="UniProtKB-SubCell"/>
</dbReference>
<evidence type="ECO:0000256" key="1">
    <source>
        <dbReference type="ARBA" id="ARBA00004651"/>
    </source>
</evidence>
<dbReference type="EC" id="3.6.1.27" evidence="3 14"/>
<organism evidence="15 16">
    <name type="scientific">Arsenicibacter rosenii</name>
    <dbReference type="NCBI Taxonomy" id="1750698"/>
    <lineage>
        <taxon>Bacteria</taxon>
        <taxon>Pseudomonadati</taxon>
        <taxon>Bacteroidota</taxon>
        <taxon>Cytophagia</taxon>
        <taxon>Cytophagales</taxon>
        <taxon>Spirosomataceae</taxon>
        <taxon>Arsenicibacter</taxon>
    </lineage>
</organism>
<feature type="transmembrane region" description="Helical" evidence="14">
    <location>
        <begin position="44"/>
        <end position="61"/>
    </location>
</feature>
<dbReference type="GO" id="GO:0050380">
    <property type="term" value="F:undecaprenyl-diphosphatase activity"/>
    <property type="evidence" value="ECO:0007669"/>
    <property type="project" value="UniProtKB-UniRule"/>
</dbReference>
<dbReference type="NCBIfam" id="NF001390">
    <property type="entry name" value="PRK00281.1-4"/>
    <property type="match status" value="1"/>
</dbReference>
<comment type="miscellaneous">
    <text evidence="14">Bacitracin is thought to be involved in the inhibition of peptidoglycan synthesis by sequestering undecaprenyl diphosphate, thereby reducing the pool of lipid carrier available.</text>
</comment>
<evidence type="ECO:0000256" key="5">
    <source>
        <dbReference type="ARBA" id="ARBA00022475"/>
    </source>
</evidence>
<dbReference type="RefSeq" id="WP_071502535.1">
    <property type="nucleotide sequence ID" value="NZ_MORL01000003.1"/>
</dbReference>
<dbReference type="OrthoDB" id="9808289at2"/>
<accession>A0A1S2VNF1</accession>
<evidence type="ECO:0000256" key="12">
    <source>
        <dbReference type="ARBA" id="ARBA00032932"/>
    </source>
</evidence>
<comment type="catalytic activity">
    <reaction evidence="13 14">
        <text>di-trans,octa-cis-undecaprenyl diphosphate + H2O = di-trans,octa-cis-undecaprenyl phosphate + phosphate + H(+)</text>
        <dbReference type="Rhea" id="RHEA:28094"/>
        <dbReference type="ChEBI" id="CHEBI:15377"/>
        <dbReference type="ChEBI" id="CHEBI:15378"/>
        <dbReference type="ChEBI" id="CHEBI:43474"/>
        <dbReference type="ChEBI" id="CHEBI:58405"/>
        <dbReference type="ChEBI" id="CHEBI:60392"/>
        <dbReference type="EC" id="3.6.1.27"/>
    </reaction>
</comment>
<sequence length="288" mass="31769">MDILHAVLLAIIEGLTEFLPVSSTGHMIIYSSLAGIASDEFTKLYTVNVQFGCILSVLVLYRRRFLIDTRTRESELARWYTMLPVSVQQKLGSFAGVIDFYLKLFVAFLPAAVIGFLLNDFIDSLLENVVVVAISLLLGGIVLVYIDRIMQQRTRDYDVTFPEALRIGFFQCIAMIPGVSRSAATIIGGMFQGLTRTQAAEFSFFLAVPTMAAATGYKLLKTYKLLSPDDIQTLLIGNAIAFVVGLLAIRGFVGFLTRYGFKVFGYYRIILGLILLGLVASGVKLDVI</sequence>
<evidence type="ECO:0000256" key="6">
    <source>
        <dbReference type="ARBA" id="ARBA00022692"/>
    </source>
</evidence>
<evidence type="ECO:0000256" key="4">
    <source>
        <dbReference type="ARBA" id="ARBA00021581"/>
    </source>
</evidence>
<dbReference type="GO" id="GO:0046677">
    <property type="term" value="P:response to antibiotic"/>
    <property type="evidence" value="ECO:0007669"/>
    <property type="project" value="UniProtKB-UniRule"/>
</dbReference>
<dbReference type="Proteomes" id="UP000181790">
    <property type="component" value="Unassembled WGS sequence"/>
</dbReference>
<evidence type="ECO:0000313" key="15">
    <source>
        <dbReference type="EMBL" id="OIN59735.1"/>
    </source>
</evidence>
<comment type="subcellular location">
    <subcellularLocation>
        <location evidence="1 14">Cell membrane</location>
        <topology evidence="1 14">Multi-pass membrane protein</topology>
    </subcellularLocation>
</comment>
<keyword evidence="10 14" id="KW-0046">Antibiotic resistance</keyword>
<comment type="function">
    <text evidence="14">Catalyzes the dephosphorylation of undecaprenyl diphosphate (UPP). Confers resistance to bacitracin.</text>
</comment>
<dbReference type="HAMAP" id="MF_01006">
    <property type="entry name" value="Undec_diphosphatase"/>
    <property type="match status" value="1"/>
</dbReference>
<dbReference type="PANTHER" id="PTHR30622:SF3">
    <property type="entry name" value="UNDECAPRENYL-DIPHOSPHATASE"/>
    <property type="match status" value="1"/>
</dbReference>
<dbReference type="InterPro" id="IPR003824">
    <property type="entry name" value="UppP"/>
</dbReference>
<evidence type="ECO:0000256" key="14">
    <source>
        <dbReference type="HAMAP-Rule" id="MF_01006"/>
    </source>
</evidence>
<keyword evidence="16" id="KW-1185">Reference proteome</keyword>
<keyword evidence="8 14" id="KW-1133">Transmembrane helix</keyword>
<reference evidence="15 16" key="1">
    <citation type="submission" date="2016-10" db="EMBL/GenBank/DDBJ databases">
        <title>Arsenicibacter rosenii gen. nov., sp. nov., an efficient arsenic-methylating bacterium isolated from an arsenic-contaminated paddy soil.</title>
        <authorList>
            <person name="Huang K."/>
        </authorList>
    </citation>
    <scope>NUCLEOTIDE SEQUENCE [LARGE SCALE GENOMIC DNA]</scope>
    <source>
        <strain evidence="15 16">SM-1</strain>
    </source>
</reference>
<evidence type="ECO:0000256" key="13">
    <source>
        <dbReference type="ARBA" id="ARBA00047594"/>
    </source>
</evidence>
<evidence type="ECO:0000256" key="7">
    <source>
        <dbReference type="ARBA" id="ARBA00022801"/>
    </source>
</evidence>
<protein>
    <recommendedName>
        <fullName evidence="4 14">Undecaprenyl-diphosphatase</fullName>
        <ecNumber evidence="3 14">3.6.1.27</ecNumber>
    </recommendedName>
    <alternativeName>
        <fullName evidence="12 14">Bacitracin resistance protein</fullName>
    </alternativeName>
    <alternativeName>
        <fullName evidence="11 14">Undecaprenyl pyrophosphate phosphatase</fullName>
    </alternativeName>
</protein>
<keyword evidence="14" id="KW-0961">Cell wall biogenesis/degradation</keyword>
<evidence type="ECO:0000313" key="16">
    <source>
        <dbReference type="Proteomes" id="UP000181790"/>
    </source>
</evidence>
<evidence type="ECO:0000256" key="11">
    <source>
        <dbReference type="ARBA" id="ARBA00032707"/>
    </source>
</evidence>
<dbReference type="GO" id="GO:0071555">
    <property type="term" value="P:cell wall organization"/>
    <property type="evidence" value="ECO:0007669"/>
    <property type="project" value="UniProtKB-KW"/>
</dbReference>
<keyword evidence="9 14" id="KW-0472">Membrane</keyword>
<dbReference type="PANTHER" id="PTHR30622">
    <property type="entry name" value="UNDECAPRENYL-DIPHOSPHATASE"/>
    <property type="match status" value="1"/>
</dbReference>
<keyword evidence="6 14" id="KW-0812">Transmembrane</keyword>
<dbReference type="AlphaFoldDB" id="A0A1S2VNF1"/>
<evidence type="ECO:0000256" key="3">
    <source>
        <dbReference type="ARBA" id="ARBA00012374"/>
    </source>
</evidence>
<feature type="transmembrane region" description="Helical" evidence="14">
    <location>
        <begin position="202"/>
        <end position="220"/>
    </location>
</feature>